<sequence length="242" mass="27475">MVSSTLVDEPNESYRGRYDYSDVSWTLVNCRGIPVRSQPLPVPDLHALDDLNFVLADFSAAEWKDVRTEESFMQTTIQPWVLRAPEVFMGGLWGTSVDVRNFGCVVYEWTVGSPLFNERWGNGDYTAEENHLVSVVEVLGPFDVKFLRRFHCASRFFILKDGSILKDQTGNPWHSEPRSPLEKCFEVQSEIAGELLAQSTNPSEPEVAIAFLRRCLQQDPEDRPSDTRLLEDPWLVADATST</sequence>
<dbReference type="AlphaFoldDB" id="A0A5C3QWN3"/>
<dbReference type="EMBL" id="ML178817">
    <property type="protein sequence ID" value="TFL04951.1"/>
    <property type="molecule type" value="Genomic_DNA"/>
</dbReference>
<dbReference type="Gene3D" id="1.10.510.10">
    <property type="entry name" value="Transferase(Phosphotransferase) domain 1"/>
    <property type="match status" value="1"/>
</dbReference>
<name>A0A5C3QWN3_9AGAR</name>
<keyword evidence="2" id="KW-0808">Transferase</keyword>
<proteinExistence type="predicted"/>
<dbReference type="PANTHER" id="PTHR45646">
    <property type="entry name" value="SERINE/THREONINE-PROTEIN KINASE DOA-RELATED"/>
    <property type="match status" value="1"/>
</dbReference>
<dbReference type="InterPro" id="IPR000719">
    <property type="entry name" value="Prot_kinase_dom"/>
</dbReference>
<keyword evidence="3" id="KW-0547">Nucleotide-binding</keyword>
<keyword evidence="5" id="KW-0067">ATP-binding</keyword>
<evidence type="ECO:0000256" key="4">
    <source>
        <dbReference type="ARBA" id="ARBA00022777"/>
    </source>
</evidence>
<feature type="domain" description="Protein kinase" evidence="6">
    <location>
        <begin position="1"/>
        <end position="235"/>
    </location>
</feature>
<keyword evidence="1" id="KW-0723">Serine/threonine-protein kinase</keyword>
<organism evidence="7 8">
    <name type="scientific">Pterulicium gracile</name>
    <dbReference type="NCBI Taxonomy" id="1884261"/>
    <lineage>
        <taxon>Eukaryota</taxon>
        <taxon>Fungi</taxon>
        <taxon>Dikarya</taxon>
        <taxon>Basidiomycota</taxon>
        <taxon>Agaricomycotina</taxon>
        <taxon>Agaricomycetes</taxon>
        <taxon>Agaricomycetidae</taxon>
        <taxon>Agaricales</taxon>
        <taxon>Pleurotineae</taxon>
        <taxon>Pterulaceae</taxon>
        <taxon>Pterulicium</taxon>
    </lineage>
</organism>
<evidence type="ECO:0000256" key="3">
    <source>
        <dbReference type="ARBA" id="ARBA00022741"/>
    </source>
</evidence>
<dbReference type="OrthoDB" id="5979581at2759"/>
<dbReference type="InterPro" id="IPR011009">
    <property type="entry name" value="Kinase-like_dom_sf"/>
</dbReference>
<gene>
    <name evidence="7" type="ORF">BDV98DRAFT_653654</name>
</gene>
<accession>A0A5C3QWN3</accession>
<evidence type="ECO:0000259" key="6">
    <source>
        <dbReference type="PROSITE" id="PS50011"/>
    </source>
</evidence>
<reference evidence="7 8" key="1">
    <citation type="journal article" date="2019" name="Nat. Ecol. Evol.">
        <title>Megaphylogeny resolves global patterns of mushroom evolution.</title>
        <authorList>
            <person name="Varga T."/>
            <person name="Krizsan K."/>
            <person name="Foldi C."/>
            <person name="Dima B."/>
            <person name="Sanchez-Garcia M."/>
            <person name="Sanchez-Ramirez S."/>
            <person name="Szollosi G.J."/>
            <person name="Szarkandi J.G."/>
            <person name="Papp V."/>
            <person name="Albert L."/>
            <person name="Andreopoulos W."/>
            <person name="Angelini C."/>
            <person name="Antonin V."/>
            <person name="Barry K.W."/>
            <person name="Bougher N.L."/>
            <person name="Buchanan P."/>
            <person name="Buyck B."/>
            <person name="Bense V."/>
            <person name="Catcheside P."/>
            <person name="Chovatia M."/>
            <person name="Cooper J."/>
            <person name="Damon W."/>
            <person name="Desjardin D."/>
            <person name="Finy P."/>
            <person name="Geml J."/>
            <person name="Haridas S."/>
            <person name="Hughes K."/>
            <person name="Justo A."/>
            <person name="Karasinski D."/>
            <person name="Kautmanova I."/>
            <person name="Kiss B."/>
            <person name="Kocsube S."/>
            <person name="Kotiranta H."/>
            <person name="LaButti K.M."/>
            <person name="Lechner B.E."/>
            <person name="Liimatainen K."/>
            <person name="Lipzen A."/>
            <person name="Lukacs Z."/>
            <person name="Mihaltcheva S."/>
            <person name="Morgado L.N."/>
            <person name="Niskanen T."/>
            <person name="Noordeloos M.E."/>
            <person name="Ohm R.A."/>
            <person name="Ortiz-Santana B."/>
            <person name="Ovrebo C."/>
            <person name="Racz N."/>
            <person name="Riley R."/>
            <person name="Savchenko A."/>
            <person name="Shiryaev A."/>
            <person name="Soop K."/>
            <person name="Spirin V."/>
            <person name="Szebenyi C."/>
            <person name="Tomsovsky M."/>
            <person name="Tulloss R.E."/>
            <person name="Uehling J."/>
            <person name="Grigoriev I.V."/>
            <person name="Vagvolgyi C."/>
            <person name="Papp T."/>
            <person name="Martin F.M."/>
            <person name="Miettinen O."/>
            <person name="Hibbett D.S."/>
            <person name="Nagy L.G."/>
        </authorList>
    </citation>
    <scope>NUCLEOTIDE SEQUENCE [LARGE SCALE GENOMIC DNA]</scope>
    <source>
        <strain evidence="7 8">CBS 309.79</strain>
    </source>
</reference>
<evidence type="ECO:0000313" key="8">
    <source>
        <dbReference type="Proteomes" id="UP000305067"/>
    </source>
</evidence>
<dbReference type="SUPFAM" id="SSF56112">
    <property type="entry name" value="Protein kinase-like (PK-like)"/>
    <property type="match status" value="1"/>
</dbReference>
<keyword evidence="4 7" id="KW-0418">Kinase</keyword>
<evidence type="ECO:0000256" key="1">
    <source>
        <dbReference type="ARBA" id="ARBA00022527"/>
    </source>
</evidence>
<dbReference type="PROSITE" id="PS50011">
    <property type="entry name" value="PROTEIN_KINASE_DOM"/>
    <property type="match status" value="1"/>
</dbReference>
<dbReference type="GO" id="GO:0004674">
    <property type="term" value="F:protein serine/threonine kinase activity"/>
    <property type="evidence" value="ECO:0007669"/>
    <property type="project" value="UniProtKB-KW"/>
</dbReference>
<dbReference type="GO" id="GO:0005524">
    <property type="term" value="F:ATP binding"/>
    <property type="evidence" value="ECO:0007669"/>
    <property type="project" value="UniProtKB-KW"/>
</dbReference>
<dbReference type="Proteomes" id="UP000305067">
    <property type="component" value="Unassembled WGS sequence"/>
</dbReference>
<dbReference type="InterPro" id="IPR051175">
    <property type="entry name" value="CLK_kinases"/>
</dbReference>
<evidence type="ECO:0000256" key="2">
    <source>
        <dbReference type="ARBA" id="ARBA00022679"/>
    </source>
</evidence>
<dbReference type="Pfam" id="PF00069">
    <property type="entry name" value="Pkinase"/>
    <property type="match status" value="1"/>
</dbReference>
<keyword evidence="8" id="KW-1185">Reference proteome</keyword>
<evidence type="ECO:0000256" key="5">
    <source>
        <dbReference type="ARBA" id="ARBA00022840"/>
    </source>
</evidence>
<evidence type="ECO:0000313" key="7">
    <source>
        <dbReference type="EMBL" id="TFL04951.1"/>
    </source>
</evidence>
<protein>
    <submittedName>
        <fullName evidence="7">Kinase-like domain-containing protein</fullName>
    </submittedName>
</protein>
<dbReference type="STRING" id="1884261.A0A5C3QWN3"/>